<dbReference type="AlphaFoldDB" id="A0A2S0HSN7"/>
<evidence type="ECO:0000313" key="12">
    <source>
        <dbReference type="Proteomes" id="UP000238442"/>
    </source>
</evidence>
<evidence type="ECO:0000256" key="4">
    <source>
        <dbReference type="ARBA" id="ARBA00022989"/>
    </source>
</evidence>
<keyword evidence="12" id="KW-1185">Reference proteome</keyword>
<evidence type="ECO:0000256" key="1">
    <source>
        <dbReference type="ARBA" id="ARBA00004162"/>
    </source>
</evidence>
<feature type="domain" description="PspC-related transmembrane region" evidence="9">
    <location>
        <begin position="205"/>
        <end position="347"/>
    </location>
</feature>
<dbReference type="Proteomes" id="UP000238442">
    <property type="component" value="Chromosome"/>
</dbReference>
<evidence type="ECO:0000256" key="2">
    <source>
        <dbReference type="ARBA" id="ARBA00022475"/>
    </source>
</evidence>
<feature type="transmembrane region" description="Helical" evidence="7">
    <location>
        <begin position="324"/>
        <end position="342"/>
    </location>
</feature>
<feature type="transmembrane region" description="Helical" evidence="7">
    <location>
        <begin position="139"/>
        <end position="163"/>
    </location>
</feature>
<dbReference type="InterPro" id="IPR054319">
    <property type="entry name" value="PspC-rel_ToastRack"/>
</dbReference>
<feature type="compositionally biased region" description="Acidic residues" evidence="6">
    <location>
        <begin position="546"/>
        <end position="568"/>
    </location>
</feature>
<feature type="domain" description="PspC-related ToastRack" evidence="10">
    <location>
        <begin position="393"/>
        <end position="525"/>
    </location>
</feature>
<name>A0A2S0HSN7_9FLAO</name>
<evidence type="ECO:0000259" key="9">
    <source>
        <dbReference type="Pfam" id="PF22571"/>
    </source>
</evidence>
<dbReference type="GO" id="GO:0005886">
    <property type="term" value="C:plasma membrane"/>
    <property type="evidence" value="ECO:0007669"/>
    <property type="project" value="UniProtKB-SubCell"/>
</dbReference>
<feature type="domain" description="Phage shock protein PspC N-terminal" evidence="8">
    <location>
        <begin position="108"/>
        <end position="165"/>
    </location>
</feature>
<dbReference type="KEGG" id="aue:C5O00_00305"/>
<dbReference type="OrthoDB" id="5772680at2"/>
<sequence length="596" mass="66940">MKQTVNINLAGTFFHIDEDAYAKLQRYLDAIKRSLSDPQGSDEILRDIEARIAELFSEKIENNSQVISLKELDEVIKIMGQPEDYMVDEEIFDDAPQAAKRRSRSSYKQLFRDIDNKFIAGVSSGLGHYLGLDAIWVRLLWVLLTVFSSGIFIPVYILFWILVPAAESTSDKLKMTGEPVNISNIEKKFKEGYETVADKVKNADYDKYGERVKKSGTSFFDALGNILLTILKIFVKFIGIILIITALSTLVGLIVGLFTLGSVDIWGQGELLDYFTAVDTSNTPLWLLSLVLLCAIGIPFFVLFVLGLKLLISNLKSIGTTAKIVLLVIWVASLVGLGIIGVRQATHQAYNGDFITQHEIPVVPGDTLAVAMQANDRYSYSVYRGGGIRIEHNENDEKVIYSNDVRLIVRSTTDSTGKLVIERQAKGRNYNDAKTRAEAIEYNYSFENGTLLLDGYFITDFANKYQDQEIDLILYLPEGTILIADENTYSFHRNYSSSRDILDNGMEGHYLRILKNKTECLDCPVDLMETENTEESEDWEKKVIESLDDDDGMQIPDTNDDPGADTSEENNFVPDPNEVTENSVVTDSTQINNKIN</sequence>
<dbReference type="PANTHER" id="PTHR33885:SF3">
    <property type="entry name" value="PHAGE SHOCK PROTEIN C"/>
    <property type="match status" value="1"/>
</dbReference>
<evidence type="ECO:0000256" key="3">
    <source>
        <dbReference type="ARBA" id="ARBA00022692"/>
    </source>
</evidence>
<feature type="transmembrane region" description="Helical" evidence="7">
    <location>
        <begin position="286"/>
        <end position="312"/>
    </location>
</feature>
<accession>A0A2S0HSN7</accession>
<feature type="region of interest" description="Disordered" evidence="6">
    <location>
        <begin position="546"/>
        <end position="596"/>
    </location>
</feature>
<feature type="transmembrane region" description="Helical" evidence="7">
    <location>
        <begin position="237"/>
        <end position="266"/>
    </location>
</feature>
<keyword evidence="2" id="KW-1003">Cell membrane</keyword>
<dbReference type="RefSeq" id="WP_105213896.1">
    <property type="nucleotide sequence ID" value="NZ_CP027062.1"/>
</dbReference>
<protein>
    <submittedName>
        <fullName evidence="11">Uncharacterized protein</fullName>
    </submittedName>
</protein>
<dbReference type="InterPro" id="IPR054321">
    <property type="entry name" value="PspC-rel_TM"/>
</dbReference>
<dbReference type="InterPro" id="IPR052027">
    <property type="entry name" value="PspC"/>
</dbReference>
<dbReference type="Pfam" id="PF22571">
    <property type="entry name" value="LiaI-LiaF-TM_PspC"/>
    <property type="match status" value="1"/>
</dbReference>
<evidence type="ECO:0000259" key="8">
    <source>
        <dbReference type="Pfam" id="PF04024"/>
    </source>
</evidence>
<keyword evidence="4 7" id="KW-1133">Transmembrane helix</keyword>
<dbReference type="PANTHER" id="PTHR33885">
    <property type="entry name" value="PHAGE SHOCK PROTEIN C"/>
    <property type="match status" value="1"/>
</dbReference>
<organism evidence="11 12">
    <name type="scientific">Pukyongia salina</name>
    <dbReference type="NCBI Taxonomy" id="2094025"/>
    <lineage>
        <taxon>Bacteria</taxon>
        <taxon>Pseudomonadati</taxon>
        <taxon>Bacteroidota</taxon>
        <taxon>Flavobacteriia</taxon>
        <taxon>Flavobacteriales</taxon>
        <taxon>Flavobacteriaceae</taxon>
        <taxon>Pukyongia</taxon>
    </lineage>
</organism>
<keyword evidence="5 7" id="KW-0472">Membrane</keyword>
<proteinExistence type="predicted"/>
<gene>
    <name evidence="11" type="ORF">C5O00_00305</name>
</gene>
<dbReference type="Pfam" id="PF04024">
    <property type="entry name" value="PspC"/>
    <property type="match status" value="1"/>
</dbReference>
<evidence type="ECO:0000259" key="10">
    <source>
        <dbReference type="Pfam" id="PF22744"/>
    </source>
</evidence>
<dbReference type="EMBL" id="CP027062">
    <property type="protein sequence ID" value="AVI49687.1"/>
    <property type="molecule type" value="Genomic_DNA"/>
</dbReference>
<feature type="compositionally biased region" description="Polar residues" evidence="6">
    <location>
        <begin position="579"/>
        <end position="596"/>
    </location>
</feature>
<evidence type="ECO:0000313" key="11">
    <source>
        <dbReference type="EMBL" id="AVI49687.1"/>
    </source>
</evidence>
<dbReference type="InterPro" id="IPR007168">
    <property type="entry name" value="Phageshock_PspC_N"/>
</dbReference>
<comment type="subcellular location">
    <subcellularLocation>
        <location evidence="1">Cell membrane</location>
        <topology evidence="1">Single-pass membrane protein</topology>
    </subcellularLocation>
</comment>
<evidence type="ECO:0000256" key="6">
    <source>
        <dbReference type="SAM" id="MobiDB-lite"/>
    </source>
</evidence>
<keyword evidence="3 7" id="KW-0812">Transmembrane</keyword>
<evidence type="ECO:0000256" key="7">
    <source>
        <dbReference type="SAM" id="Phobius"/>
    </source>
</evidence>
<evidence type="ECO:0000256" key="5">
    <source>
        <dbReference type="ARBA" id="ARBA00023136"/>
    </source>
</evidence>
<dbReference type="Pfam" id="PF22744">
    <property type="entry name" value="Toast-rack_PspC-Cterm"/>
    <property type="match status" value="1"/>
</dbReference>
<reference evidence="11 12" key="1">
    <citation type="submission" date="2018-02" db="EMBL/GenBank/DDBJ databases">
        <title>Genomic analysis of the strain RR4-38 isolated from a seawater recirculating aquaculture system.</title>
        <authorList>
            <person name="Kim Y.-S."/>
            <person name="Jang Y.H."/>
            <person name="Kim K.-H."/>
        </authorList>
    </citation>
    <scope>NUCLEOTIDE SEQUENCE [LARGE SCALE GENOMIC DNA]</scope>
    <source>
        <strain evidence="11 12">RR4-38</strain>
    </source>
</reference>